<dbReference type="SUPFAM" id="SSF51905">
    <property type="entry name" value="FAD/NAD(P)-binding domain"/>
    <property type="match status" value="1"/>
</dbReference>
<sequence>MPSVPVNWQCTGTHPTFTAVHAYGGRGVVHKTRGDNYHIVHQFFDMASLPGSGILVEAEEFHDFGGWTLDSQFDSEMGSPYLLAHGNGKPVADATTVISAEKGRYNVWVRAKDWVPAHHPGQFSLIINGTTLDTVFGTNGRDWHWQRAGIVQLPEGDTRLVLHDLTGFCGRCDAIIFGTDDTSPPNESDEAARVWRRQLRGIPHQPVDAGLFDVVVVGGGVPGCTATLAAARLGDRVALIQDRPYLGGNASVEIGLTPRGMTNSVIQELAQRDADGDLIAKRLLGAEPNATVFMEYTVYDAALVGSQITSVMARNARTGKEICLSAPVFIDCSGKAVLGVCTGAETLFGQESKAMYGESLAPTESDDMHHGHTVFFRTRMGDNAAPFPSVPWATEVAKDYSDLRGQLTKPGFENGPGPHVVPPNFVPDPTIDMRMKGPLTHFWEYGQWLDPYTNGEHIRDHLLCAIYGTFRNVKEMEPETYANLEFDWVAFVAAQGEFRKYEGDYILTETDIRDHKPFPDAVVQNAGAFCLHYPGDQKYDFRLQAWEWDERDKKPYDIPFRCLYSSNISNLMMAGKHISTTHIGGSNAKFMANGGCHALATAAAAHLCIKHQTSPRGIHERHLPELKAAVIRQGQGIWDRRSDNRL</sequence>
<keyword evidence="5" id="KW-0411">Iron-sulfur</keyword>
<dbReference type="EMBL" id="JAHMHR010000008">
    <property type="protein sequence ID" value="KAK1689327.1"/>
    <property type="molecule type" value="Genomic_DNA"/>
</dbReference>
<dbReference type="PANTHER" id="PTHR43498">
    <property type="entry name" value="FERREDOXIN:COB-COM HETERODISULFIDE REDUCTASE SUBUNIT A"/>
    <property type="match status" value="1"/>
</dbReference>
<dbReference type="Proteomes" id="UP001224890">
    <property type="component" value="Unassembled WGS sequence"/>
</dbReference>
<dbReference type="AlphaFoldDB" id="A0AAJ0ATG4"/>
<dbReference type="PANTHER" id="PTHR43498:SF1">
    <property type="entry name" value="COB--COM HETERODISULFIDE REDUCTASE IRON-SULFUR SUBUNIT A"/>
    <property type="match status" value="1"/>
</dbReference>
<protein>
    <submittedName>
        <fullName evidence="6">FAD dependent oxidoreductase-domain-containing protein</fullName>
    </submittedName>
</protein>
<dbReference type="GO" id="GO:0046872">
    <property type="term" value="F:metal ion binding"/>
    <property type="evidence" value="ECO:0007669"/>
    <property type="project" value="UniProtKB-KW"/>
</dbReference>
<gene>
    <name evidence="6" type="ORF">BDP55DRAFT_406243</name>
</gene>
<dbReference type="Gene3D" id="2.60.120.260">
    <property type="entry name" value="Galactose-binding domain-like"/>
    <property type="match status" value="1"/>
</dbReference>
<keyword evidence="2" id="KW-0479">Metal-binding</keyword>
<dbReference type="InterPro" id="IPR036188">
    <property type="entry name" value="FAD/NAD-bd_sf"/>
</dbReference>
<evidence type="ECO:0000313" key="6">
    <source>
        <dbReference type="EMBL" id="KAK1689327.1"/>
    </source>
</evidence>
<dbReference type="RefSeq" id="XP_060433022.1">
    <property type="nucleotide sequence ID" value="XM_060567336.1"/>
</dbReference>
<comment type="caution">
    <text evidence="6">The sequence shown here is derived from an EMBL/GenBank/DDBJ whole genome shotgun (WGS) entry which is preliminary data.</text>
</comment>
<evidence type="ECO:0000313" key="7">
    <source>
        <dbReference type="Proteomes" id="UP001224890"/>
    </source>
</evidence>
<evidence type="ECO:0000256" key="4">
    <source>
        <dbReference type="ARBA" id="ARBA00023004"/>
    </source>
</evidence>
<keyword evidence="4" id="KW-0408">Iron</keyword>
<reference evidence="6" key="1">
    <citation type="submission" date="2021-06" db="EMBL/GenBank/DDBJ databases">
        <title>Comparative genomics, transcriptomics and evolutionary studies reveal genomic signatures of adaptation to plant cell wall in hemibiotrophic fungi.</title>
        <authorList>
            <consortium name="DOE Joint Genome Institute"/>
            <person name="Baroncelli R."/>
            <person name="Diaz J.F."/>
            <person name="Benocci T."/>
            <person name="Peng M."/>
            <person name="Battaglia E."/>
            <person name="Haridas S."/>
            <person name="Andreopoulos W."/>
            <person name="Labutti K."/>
            <person name="Pangilinan J."/>
            <person name="Floch G.L."/>
            <person name="Makela M.R."/>
            <person name="Henrissat B."/>
            <person name="Grigoriev I.V."/>
            <person name="Crouch J.A."/>
            <person name="De Vries R.P."/>
            <person name="Sukno S.A."/>
            <person name="Thon M.R."/>
        </authorList>
    </citation>
    <scope>NUCLEOTIDE SEQUENCE</scope>
    <source>
        <strain evidence="6">CBS 193.32</strain>
    </source>
</reference>
<dbReference type="GO" id="GO:0051539">
    <property type="term" value="F:4 iron, 4 sulfur cluster binding"/>
    <property type="evidence" value="ECO:0007669"/>
    <property type="project" value="UniProtKB-KW"/>
</dbReference>
<dbReference type="InterPro" id="IPR039650">
    <property type="entry name" value="HdrA-like"/>
</dbReference>
<keyword evidence="7" id="KW-1185">Reference proteome</keyword>
<organism evidence="6 7">
    <name type="scientific">Colletotrichum godetiae</name>
    <dbReference type="NCBI Taxonomy" id="1209918"/>
    <lineage>
        <taxon>Eukaryota</taxon>
        <taxon>Fungi</taxon>
        <taxon>Dikarya</taxon>
        <taxon>Ascomycota</taxon>
        <taxon>Pezizomycotina</taxon>
        <taxon>Sordariomycetes</taxon>
        <taxon>Hypocreomycetidae</taxon>
        <taxon>Glomerellales</taxon>
        <taxon>Glomerellaceae</taxon>
        <taxon>Colletotrichum</taxon>
        <taxon>Colletotrichum acutatum species complex</taxon>
    </lineage>
</organism>
<keyword evidence="3" id="KW-0560">Oxidoreductase</keyword>
<keyword evidence="1" id="KW-0004">4Fe-4S</keyword>
<dbReference type="Pfam" id="PF12831">
    <property type="entry name" value="FAD_oxidored"/>
    <property type="match status" value="1"/>
</dbReference>
<dbReference type="GO" id="GO:0016491">
    <property type="term" value="F:oxidoreductase activity"/>
    <property type="evidence" value="ECO:0007669"/>
    <property type="project" value="UniProtKB-KW"/>
</dbReference>
<evidence type="ECO:0000256" key="1">
    <source>
        <dbReference type="ARBA" id="ARBA00022485"/>
    </source>
</evidence>
<evidence type="ECO:0000256" key="2">
    <source>
        <dbReference type="ARBA" id="ARBA00022723"/>
    </source>
</evidence>
<proteinExistence type="predicted"/>
<dbReference type="GeneID" id="85451862"/>
<accession>A0AAJ0ATG4</accession>
<dbReference type="Gene3D" id="3.50.50.60">
    <property type="entry name" value="FAD/NAD(P)-binding domain"/>
    <property type="match status" value="1"/>
</dbReference>
<name>A0AAJ0ATG4_9PEZI</name>
<evidence type="ECO:0000256" key="5">
    <source>
        <dbReference type="ARBA" id="ARBA00023014"/>
    </source>
</evidence>
<evidence type="ECO:0000256" key="3">
    <source>
        <dbReference type="ARBA" id="ARBA00023002"/>
    </source>
</evidence>